<dbReference type="Gene3D" id="1.20.1280.50">
    <property type="match status" value="1"/>
</dbReference>
<reference evidence="3 4" key="1">
    <citation type="journal article" date="2023" name="G3 (Bethesda)">
        <title>A chromosome-length genome assembly and annotation of blackberry (Rubus argutus, cv. 'Hillquist').</title>
        <authorList>
            <person name="Bruna T."/>
            <person name="Aryal R."/>
            <person name="Dudchenko O."/>
            <person name="Sargent D.J."/>
            <person name="Mead D."/>
            <person name="Buti M."/>
            <person name="Cavallini A."/>
            <person name="Hytonen T."/>
            <person name="Andres J."/>
            <person name="Pham M."/>
            <person name="Weisz D."/>
            <person name="Mascagni F."/>
            <person name="Usai G."/>
            <person name="Natali L."/>
            <person name="Bassil N."/>
            <person name="Fernandez G.E."/>
            <person name="Lomsadze A."/>
            <person name="Armour M."/>
            <person name="Olukolu B."/>
            <person name="Poorten T."/>
            <person name="Britton C."/>
            <person name="Davik J."/>
            <person name="Ashrafi H."/>
            <person name="Aiden E.L."/>
            <person name="Borodovsky M."/>
            <person name="Worthington M."/>
        </authorList>
    </citation>
    <scope>NUCLEOTIDE SEQUENCE [LARGE SCALE GENOMIC DNA]</scope>
    <source>
        <strain evidence="3">PI 553951</strain>
    </source>
</reference>
<dbReference type="GO" id="GO:0031146">
    <property type="term" value="P:SCF-dependent proteasomal ubiquitin-dependent protein catabolic process"/>
    <property type="evidence" value="ECO:0007669"/>
    <property type="project" value="TreeGrafter"/>
</dbReference>
<evidence type="ECO:0000259" key="2">
    <source>
        <dbReference type="Pfam" id="PF25372"/>
    </source>
</evidence>
<sequence>MSVLGEDELGLILNWVSDPDDRKSFSQVCKQWWRVAGLNQSTIRVLEPDAIIHLIPRFPNLLAFETSKWITDTEIEFLAQICPRLEVINLNFKTPRQISYEFVQAYEGSMLRDVSGQGLCALANGCPKLSKVLLRRRNKTGDAGLVPLVNKALYLTHLDLGYCSSITDQTLEAVGSASSISILNLQGCSLITDCGLSFLANGSCSKTIKELVLAECDRITDLGVSLLKQMCCLEELNLCDCGPKVTDIGGVEIAAIHALKKLDLSWLVNVSDPTIVALAENCLNLEALDLTGCELVTGAGIRAFSSHIRLKCLVLCSCFGFGQSDVTHIVLECRSLKSIVVDKRIRMWFLQMQERISRVVWYR</sequence>
<feature type="domain" description="F-box/LRR-repeat protein 15-like leucin rich repeat" evidence="2">
    <location>
        <begin position="114"/>
        <end position="308"/>
    </location>
</feature>
<dbReference type="Gene3D" id="3.80.10.10">
    <property type="entry name" value="Ribonuclease Inhibitor"/>
    <property type="match status" value="2"/>
</dbReference>
<dbReference type="Pfam" id="PF25372">
    <property type="entry name" value="DUF7885"/>
    <property type="match status" value="1"/>
</dbReference>
<organism evidence="3 4">
    <name type="scientific">Rubus argutus</name>
    <name type="common">Southern blackberry</name>
    <dbReference type="NCBI Taxonomy" id="59490"/>
    <lineage>
        <taxon>Eukaryota</taxon>
        <taxon>Viridiplantae</taxon>
        <taxon>Streptophyta</taxon>
        <taxon>Embryophyta</taxon>
        <taxon>Tracheophyta</taxon>
        <taxon>Spermatophyta</taxon>
        <taxon>Magnoliopsida</taxon>
        <taxon>eudicotyledons</taxon>
        <taxon>Gunneridae</taxon>
        <taxon>Pentapetalae</taxon>
        <taxon>rosids</taxon>
        <taxon>fabids</taxon>
        <taxon>Rosales</taxon>
        <taxon>Rosaceae</taxon>
        <taxon>Rosoideae</taxon>
        <taxon>Rosoideae incertae sedis</taxon>
        <taxon>Rubus</taxon>
    </lineage>
</organism>
<dbReference type="InterPro" id="IPR057207">
    <property type="entry name" value="FBXL15_LRR"/>
</dbReference>
<dbReference type="AlphaFoldDB" id="A0AAW1WBM8"/>
<dbReference type="GO" id="GO:0019005">
    <property type="term" value="C:SCF ubiquitin ligase complex"/>
    <property type="evidence" value="ECO:0007669"/>
    <property type="project" value="TreeGrafter"/>
</dbReference>
<dbReference type="InterPro" id="IPR041567">
    <property type="entry name" value="COI1_F-box"/>
</dbReference>
<dbReference type="PANTHER" id="PTHR13318:SF223">
    <property type="entry name" value="RNI-LIKE SUPERFAMILY PROTEIN"/>
    <property type="match status" value="1"/>
</dbReference>
<dbReference type="Proteomes" id="UP001457282">
    <property type="component" value="Unassembled WGS sequence"/>
</dbReference>
<dbReference type="PANTHER" id="PTHR13318">
    <property type="entry name" value="PARTNER OF PAIRED, ISOFORM B-RELATED"/>
    <property type="match status" value="1"/>
</dbReference>
<dbReference type="SUPFAM" id="SSF52047">
    <property type="entry name" value="RNI-like"/>
    <property type="match status" value="1"/>
</dbReference>
<dbReference type="EMBL" id="JBEDUW010000006">
    <property type="protein sequence ID" value="KAK9921415.1"/>
    <property type="molecule type" value="Genomic_DNA"/>
</dbReference>
<proteinExistence type="predicted"/>
<evidence type="ECO:0000313" key="4">
    <source>
        <dbReference type="Proteomes" id="UP001457282"/>
    </source>
</evidence>
<dbReference type="SMART" id="SM00367">
    <property type="entry name" value="LRR_CC"/>
    <property type="match status" value="7"/>
</dbReference>
<dbReference type="InterPro" id="IPR006553">
    <property type="entry name" value="Leu-rich_rpt_Cys-con_subtyp"/>
</dbReference>
<evidence type="ECO:0000313" key="3">
    <source>
        <dbReference type="EMBL" id="KAK9921415.1"/>
    </source>
</evidence>
<dbReference type="Pfam" id="PF18511">
    <property type="entry name" value="F-box_5"/>
    <property type="match status" value="1"/>
</dbReference>
<evidence type="ECO:0000259" key="1">
    <source>
        <dbReference type="Pfam" id="PF18511"/>
    </source>
</evidence>
<name>A0AAW1WBM8_RUBAR</name>
<keyword evidence="4" id="KW-1185">Reference proteome</keyword>
<comment type="caution">
    <text evidence="3">The sequence shown here is derived from an EMBL/GenBank/DDBJ whole genome shotgun (WGS) entry which is preliminary data.</text>
</comment>
<feature type="domain" description="COI1 F-box" evidence="1">
    <location>
        <begin position="9"/>
        <end position="35"/>
    </location>
</feature>
<protein>
    <submittedName>
        <fullName evidence="3">Uncharacterized protein</fullName>
    </submittedName>
</protein>
<dbReference type="InterPro" id="IPR032675">
    <property type="entry name" value="LRR_dom_sf"/>
</dbReference>
<accession>A0AAW1WBM8</accession>
<gene>
    <name evidence="3" type="ORF">M0R45_029925</name>
</gene>